<evidence type="ECO:0000313" key="4">
    <source>
        <dbReference type="EMBL" id="KPL53155.1"/>
    </source>
</evidence>
<dbReference type="Pfam" id="PF00043">
    <property type="entry name" value="GST_C"/>
    <property type="match status" value="1"/>
</dbReference>
<dbReference type="InterPro" id="IPR036249">
    <property type="entry name" value="Thioredoxin-like_sf"/>
</dbReference>
<feature type="domain" description="GST C-terminal" evidence="3">
    <location>
        <begin position="88"/>
        <end position="222"/>
    </location>
</feature>
<organism evidence="4 5">
    <name type="scientific">Prosthecodimorpha hirschii</name>
    <dbReference type="NCBI Taxonomy" id="665126"/>
    <lineage>
        <taxon>Bacteria</taxon>
        <taxon>Pseudomonadati</taxon>
        <taxon>Pseudomonadota</taxon>
        <taxon>Alphaproteobacteria</taxon>
        <taxon>Hyphomicrobiales</taxon>
        <taxon>Ancalomicrobiaceae</taxon>
        <taxon>Prosthecodimorpha</taxon>
    </lineage>
</organism>
<dbReference type="GO" id="GO:0004364">
    <property type="term" value="F:glutathione transferase activity"/>
    <property type="evidence" value="ECO:0007669"/>
    <property type="project" value="TreeGrafter"/>
</dbReference>
<keyword evidence="4" id="KW-0808">Transferase</keyword>
<evidence type="ECO:0000313" key="5">
    <source>
        <dbReference type="Proteomes" id="UP000048984"/>
    </source>
</evidence>
<comment type="subunit">
    <text evidence="1">Homodimer.</text>
</comment>
<dbReference type="InterPro" id="IPR010987">
    <property type="entry name" value="Glutathione-S-Trfase_C-like"/>
</dbReference>
<dbReference type="PROSITE" id="PS50404">
    <property type="entry name" value="GST_NTER"/>
    <property type="match status" value="1"/>
</dbReference>
<dbReference type="RefSeq" id="WP_054359320.1">
    <property type="nucleotide sequence ID" value="NZ_JAPCYQ010000001.1"/>
</dbReference>
<dbReference type="CDD" id="cd00570">
    <property type="entry name" value="GST_N_family"/>
    <property type="match status" value="1"/>
</dbReference>
<dbReference type="InterPro" id="IPR004045">
    <property type="entry name" value="Glutathione_S-Trfase_N"/>
</dbReference>
<dbReference type="CDD" id="cd00299">
    <property type="entry name" value="GST_C_family"/>
    <property type="match status" value="1"/>
</dbReference>
<dbReference type="Proteomes" id="UP000048984">
    <property type="component" value="Unassembled WGS sequence"/>
</dbReference>
<proteinExistence type="predicted"/>
<sequence>MLKVFHHPFSAASRFVRLVAAEYGIQTEYVVERPWDRRREFLLMNPAGTLPVMSENGGPPICGAAPIMEYIDETRGYAMADRRLMPNHAEVRAEVRRLVEWFLIKFEGEVTGYLVNEKIYKLEMPREAGGGAPDSAVLRAARANVRHHLKYVGYLAGTRDWLAGPKLTFADLAAAATLSCADYLGEIAWDDDEQARHWYSRIKSRPSFRPILADRILAIPPAPHYADLDF</sequence>
<dbReference type="EMBL" id="LJYW01000001">
    <property type="protein sequence ID" value="KPL53155.1"/>
    <property type="molecule type" value="Genomic_DNA"/>
</dbReference>
<evidence type="ECO:0000259" key="2">
    <source>
        <dbReference type="PROSITE" id="PS50404"/>
    </source>
</evidence>
<dbReference type="InterPro" id="IPR036282">
    <property type="entry name" value="Glutathione-S-Trfase_C_sf"/>
</dbReference>
<dbReference type="GO" id="GO:0006749">
    <property type="term" value="P:glutathione metabolic process"/>
    <property type="evidence" value="ECO:0007669"/>
    <property type="project" value="TreeGrafter"/>
</dbReference>
<dbReference type="PANTHER" id="PTHR43969:SF9">
    <property type="entry name" value="GLUTATHIONE S TRANSFERASE D10, ISOFORM A-RELATED"/>
    <property type="match status" value="1"/>
</dbReference>
<dbReference type="Gene3D" id="3.40.30.10">
    <property type="entry name" value="Glutaredoxin"/>
    <property type="match status" value="1"/>
</dbReference>
<dbReference type="AlphaFoldDB" id="A0A0P6VMS6"/>
<dbReference type="SUPFAM" id="SSF47616">
    <property type="entry name" value="GST C-terminal domain-like"/>
    <property type="match status" value="1"/>
</dbReference>
<evidence type="ECO:0000256" key="1">
    <source>
        <dbReference type="ARBA" id="ARBA00011738"/>
    </source>
</evidence>
<dbReference type="PANTHER" id="PTHR43969">
    <property type="entry name" value="GLUTATHIONE S TRANSFERASE D10, ISOFORM A-RELATED"/>
    <property type="match status" value="1"/>
</dbReference>
<protein>
    <submittedName>
        <fullName evidence="4">Glutathione S-transferase</fullName>
    </submittedName>
</protein>
<dbReference type="SUPFAM" id="SSF52833">
    <property type="entry name" value="Thioredoxin-like"/>
    <property type="match status" value="1"/>
</dbReference>
<dbReference type="OrthoDB" id="9794721at2"/>
<feature type="domain" description="GST N-terminal" evidence="2">
    <location>
        <begin position="1"/>
        <end position="79"/>
    </location>
</feature>
<dbReference type="Pfam" id="PF13409">
    <property type="entry name" value="GST_N_2"/>
    <property type="match status" value="1"/>
</dbReference>
<evidence type="ECO:0000259" key="3">
    <source>
        <dbReference type="PROSITE" id="PS50405"/>
    </source>
</evidence>
<reference evidence="4 5" key="2">
    <citation type="submission" date="2015-10" db="EMBL/GenBank/DDBJ databases">
        <title>Draft Genome Sequence of Prosthecomicrobium hirschii ATCC 27832.</title>
        <authorList>
            <person name="Daniel J."/>
            <person name="Givan S.A."/>
            <person name="Brun Y.V."/>
            <person name="Brown P.J."/>
        </authorList>
    </citation>
    <scope>NUCLEOTIDE SEQUENCE [LARGE SCALE GENOMIC DNA]</scope>
    <source>
        <strain evidence="4 5">16</strain>
    </source>
</reference>
<dbReference type="Gene3D" id="1.20.1050.10">
    <property type="match status" value="1"/>
</dbReference>
<name>A0A0P6VMS6_9HYPH</name>
<dbReference type="InterPro" id="IPR004046">
    <property type="entry name" value="GST_C"/>
</dbReference>
<dbReference type="STRING" id="665126.ABB55_13790"/>
<gene>
    <name evidence="4" type="ORF">ABB55_13790</name>
</gene>
<dbReference type="PROSITE" id="PS50405">
    <property type="entry name" value="GST_CTER"/>
    <property type="match status" value="1"/>
</dbReference>
<reference evidence="4 5" key="1">
    <citation type="submission" date="2015-09" db="EMBL/GenBank/DDBJ databases">
        <authorList>
            <person name="Jackson K.R."/>
            <person name="Lunt B.L."/>
            <person name="Fisher J.N.B."/>
            <person name="Gardner A.V."/>
            <person name="Bailey M.E."/>
            <person name="Deus L.M."/>
            <person name="Earl A.S."/>
            <person name="Gibby P.D."/>
            <person name="Hartmann K.A."/>
            <person name="Liu J.E."/>
            <person name="Manci A.M."/>
            <person name="Nielsen D.A."/>
            <person name="Solomon M.B."/>
            <person name="Breakwell D.P."/>
            <person name="Burnett S.H."/>
            <person name="Grose J.H."/>
        </authorList>
    </citation>
    <scope>NUCLEOTIDE SEQUENCE [LARGE SCALE GENOMIC DNA]</scope>
    <source>
        <strain evidence="4 5">16</strain>
    </source>
</reference>
<comment type="caution">
    <text evidence="4">The sequence shown here is derived from an EMBL/GenBank/DDBJ whole genome shotgun (WGS) entry which is preliminary data.</text>
</comment>
<accession>A0A0P6VMS6</accession>
<keyword evidence="5" id="KW-1185">Reference proteome</keyword>